<keyword evidence="2" id="KW-1185">Reference proteome</keyword>
<protein>
    <submittedName>
        <fullName evidence="1">Uncharacterized protein</fullName>
    </submittedName>
</protein>
<sequence>MLPIDIHRARFSRLWRGLATVWSNLMEYISWNIHDGQDTDFWYDQWLESKGHLVFKCTSDFSSHPRSVSEMVTESDYWNWELFSSILPDEVVQQIATVQPPLAQLEPDTIGWRWEMNRCFSTKSAYAALNRGYVRILLESDNKEVVCALCYTDRIVPSAKSRNPIGGTKFIMSSSGVIPLLHLDALRIA</sequence>
<organism evidence="1 2">
    <name type="scientific">Hibiscus sabdariffa</name>
    <name type="common">roselle</name>
    <dbReference type="NCBI Taxonomy" id="183260"/>
    <lineage>
        <taxon>Eukaryota</taxon>
        <taxon>Viridiplantae</taxon>
        <taxon>Streptophyta</taxon>
        <taxon>Embryophyta</taxon>
        <taxon>Tracheophyta</taxon>
        <taxon>Spermatophyta</taxon>
        <taxon>Magnoliopsida</taxon>
        <taxon>eudicotyledons</taxon>
        <taxon>Gunneridae</taxon>
        <taxon>Pentapetalae</taxon>
        <taxon>rosids</taxon>
        <taxon>malvids</taxon>
        <taxon>Malvales</taxon>
        <taxon>Malvaceae</taxon>
        <taxon>Malvoideae</taxon>
        <taxon>Hibiscus</taxon>
    </lineage>
</organism>
<evidence type="ECO:0000313" key="2">
    <source>
        <dbReference type="Proteomes" id="UP001472677"/>
    </source>
</evidence>
<dbReference type="Proteomes" id="UP001472677">
    <property type="component" value="Unassembled WGS sequence"/>
</dbReference>
<name>A0ABR2DGW9_9ROSI</name>
<evidence type="ECO:0000313" key="1">
    <source>
        <dbReference type="EMBL" id="KAK8538174.1"/>
    </source>
</evidence>
<reference evidence="1 2" key="1">
    <citation type="journal article" date="2024" name="G3 (Bethesda)">
        <title>Genome assembly of Hibiscus sabdariffa L. provides insights into metabolisms of medicinal natural products.</title>
        <authorList>
            <person name="Kim T."/>
        </authorList>
    </citation>
    <scope>NUCLEOTIDE SEQUENCE [LARGE SCALE GENOMIC DNA]</scope>
    <source>
        <strain evidence="1">TK-2024</strain>
        <tissue evidence="1">Old leaves</tissue>
    </source>
</reference>
<accession>A0ABR2DGW9</accession>
<proteinExistence type="predicted"/>
<dbReference type="EMBL" id="JBBPBM010000028">
    <property type="protein sequence ID" value="KAK8538174.1"/>
    <property type="molecule type" value="Genomic_DNA"/>
</dbReference>
<comment type="caution">
    <text evidence="1">The sequence shown here is derived from an EMBL/GenBank/DDBJ whole genome shotgun (WGS) entry which is preliminary data.</text>
</comment>
<gene>
    <name evidence="1" type="ORF">V6N12_044310</name>
</gene>